<reference evidence="1 2" key="1">
    <citation type="journal article" date="2022" name="Hortic Res">
        <title>A haplotype resolved chromosomal level avocado genome allows analysis of novel avocado genes.</title>
        <authorList>
            <person name="Nath O."/>
            <person name="Fletcher S.J."/>
            <person name="Hayward A."/>
            <person name="Shaw L.M."/>
            <person name="Masouleh A.K."/>
            <person name="Furtado A."/>
            <person name="Henry R.J."/>
            <person name="Mitter N."/>
        </authorList>
    </citation>
    <scope>NUCLEOTIDE SEQUENCE [LARGE SCALE GENOMIC DNA]</scope>
    <source>
        <strain evidence="2">cv. Hass</strain>
    </source>
</reference>
<proteinExistence type="predicted"/>
<organism evidence="1 2">
    <name type="scientific">Persea americana</name>
    <name type="common">Avocado</name>
    <dbReference type="NCBI Taxonomy" id="3435"/>
    <lineage>
        <taxon>Eukaryota</taxon>
        <taxon>Viridiplantae</taxon>
        <taxon>Streptophyta</taxon>
        <taxon>Embryophyta</taxon>
        <taxon>Tracheophyta</taxon>
        <taxon>Spermatophyta</taxon>
        <taxon>Magnoliopsida</taxon>
        <taxon>Magnoliidae</taxon>
        <taxon>Laurales</taxon>
        <taxon>Lauraceae</taxon>
        <taxon>Persea</taxon>
    </lineage>
</organism>
<evidence type="ECO:0000313" key="1">
    <source>
        <dbReference type="EMBL" id="KAJ8639806.1"/>
    </source>
</evidence>
<dbReference type="EMBL" id="CM056813">
    <property type="protein sequence ID" value="KAJ8639806.1"/>
    <property type="molecule type" value="Genomic_DNA"/>
</dbReference>
<sequence length="272" mass="30380">MEKLVNDAFRRIGEHADSLMDDLIRNGDYEDNSPKYQGHEDHEARRRVTHAQYACPICVEGTVAERLKSGKKYSYQGTRKFLPINHVFKTQNAAFNNKSEEGRPPRRLSGSELEAKVSGIQMDIGFGFCDIRGYKACGLYDIELQNPDCFVTRSQVYLATHGRKDGATGNLSRFAKVNVSTIKNPTEASFFDEAAHSIHDLSGSIAKKLGVTAPPDRMDSQTKYGALARGVGAICLCFPHQGYREKIWDHVAGYIVVAGEVSCFSPSYRWIF</sequence>
<comment type="caution">
    <text evidence="1">The sequence shown here is derived from an EMBL/GenBank/DDBJ whole genome shotgun (WGS) entry which is preliminary data.</text>
</comment>
<keyword evidence="2" id="KW-1185">Reference proteome</keyword>
<evidence type="ECO:0000313" key="2">
    <source>
        <dbReference type="Proteomes" id="UP001234297"/>
    </source>
</evidence>
<name>A0ACC2M205_PERAE</name>
<dbReference type="Proteomes" id="UP001234297">
    <property type="component" value="Chromosome 5"/>
</dbReference>
<accession>A0ACC2M205</accession>
<gene>
    <name evidence="1" type="ORF">MRB53_016500</name>
</gene>
<protein>
    <submittedName>
        <fullName evidence="1">Uncharacterized protein</fullName>
    </submittedName>
</protein>